<dbReference type="AlphaFoldDB" id="A0A3D8PFQ7"/>
<dbReference type="RefSeq" id="WP_115754898.1">
    <property type="nucleotide sequence ID" value="NZ_QFCQ01000014.1"/>
</dbReference>
<dbReference type="EMBL" id="QFCQ01000014">
    <property type="protein sequence ID" value="RDW14101.1"/>
    <property type="molecule type" value="Genomic_DNA"/>
</dbReference>
<evidence type="ECO:0000313" key="1">
    <source>
        <dbReference type="EMBL" id="RDW14101.1"/>
    </source>
</evidence>
<gene>
    <name evidence="1" type="ORF">DIE28_04480</name>
</gene>
<sequence length="62" mass="6584">MAKLFSKTRILMPDGSEIAPRTVFAATPQQARQFDHLDAARAATAAEIEAAEDARAKADGLA</sequence>
<name>A0A3D8PFQ7_9RHOB</name>
<protein>
    <submittedName>
        <fullName evidence="1">Uncharacterized protein</fullName>
    </submittedName>
</protein>
<dbReference type="Proteomes" id="UP000256679">
    <property type="component" value="Unassembled WGS sequence"/>
</dbReference>
<reference evidence="1 2" key="1">
    <citation type="submission" date="2018-05" db="EMBL/GenBank/DDBJ databases">
        <title>Whole genome sequencing of Paracoccus thiocyanatus SST.</title>
        <authorList>
            <person name="Ghosh W."/>
            <person name="Rameez M.J."/>
            <person name="Roy C."/>
        </authorList>
    </citation>
    <scope>NUCLEOTIDE SEQUENCE [LARGE SCALE GENOMIC DNA]</scope>
    <source>
        <strain evidence="1 2">SST</strain>
    </source>
</reference>
<keyword evidence="2" id="KW-1185">Reference proteome</keyword>
<accession>A0A3D8PFQ7</accession>
<proteinExistence type="predicted"/>
<evidence type="ECO:0000313" key="2">
    <source>
        <dbReference type="Proteomes" id="UP000256679"/>
    </source>
</evidence>
<organism evidence="1 2">
    <name type="scientific">Paracoccus thiocyanatus</name>
    <dbReference type="NCBI Taxonomy" id="34006"/>
    <lineage>
        <taxon>Bacteria</taxon>
        <taxon>Pseudomonadati</taxon>
        <taxon>Pseudomonadota</taxon>
        <taxon>Alphaproteobacteria</taxon>
        <taxon>Rhodobacterales</taxon>
        <taxon>Paracoccaceae</taxon>
        <taxon>Paracoccus</taxon>
    </lineage>
</organism>
<comment type="caution">
    <text evidence="1">The sequence shown here is derived from an EMBL/GenBank/DDBJ whole genome shotgun (WGS) entry which is preliminary data.</text>
</comment>